<evidence type="ECO:0000256" key="13">
    <source>
        <dbReference type="RuleBase" id="RU000461"/>
    </source>
</evidence>
<dbReference type="Proteomes" id="UP000250235">
    <property type="component" value="Unassembled WGS sequence"/>
</dbReference>
<dbReference type="InterPro" id="IPR002401">
    <property type="entry name" value="Cyt_P450_E_grp-I"/>
</dbReference>
<dbReference type="Gene3D" id="1.10.630.10">
    <property type="entry name" value="Cytochrome P450"/>
    <property type="match status" value="1"/>
</dbReference>
<proteinExistence type="inferred from homology"/>
<keyword evidence="15" id="KW-1185">Reference proteome</keyword>
<evidence type="ECO:0000313" key="15">
    <source>
        <dbReference type="Proteomes" id="UP000250235"/>
    </source>
</evidence>
<dbReference type="InterPro" id="IPR001128">
    <property type="entry name" value="Cyt_P450"/>
</dbReference>
<name>A0A2Z7ANA3_9LAMI</name>
<keyword evidence="7" id="KW-1133">Transmembrane helix</keyword>
<keyword evidence="10 13" id="KW-0503">Monooxygenase</keyword>
<dbReference type="FunFam" id="1.10.630.10:FF:000011">
    <property type="entry name" value="Cytochrome P450 83B1"/>
    <property type="match status" value="1"/>
</dbReference>
<comment type="subcellular location">
    <subcellularLocation>
        <location evidence="2">Membrane</location>
        <topology evidence="2">Single-pass membrane protein</topology>
    </subcellularLocation>
</comment>
<dbReference type="GO" id="GO:0016020">
    <property type="term" value="C:membrane"/>
    <property type="evidence" value="ECO:0007669"/>
    <property type="project" value="UniProtKB-SubCell"/>
</dbReference>
<dbReference type="GO" id="GO:0020037">
    <property type="term" value="F:heme binding"/>
    <property type="evidence" value="ECO:0007669"/>
    <property type="project" value="InterPro"/>
</dbReference>
<keyword evidence="8 13" id="KW-0560">Oxidoreductase</keyword>
<evidence type="ECO:0000256" key="9">
    <source>
        <dbReference type="ARBA" id="ARBA00023004"/>
    </source>
</evidence>
<evidence type="ECO:0008006" key="16">
    <source>
        <dbReference type="Google" id="ProtNLM"/>
    </source>
</evidence>
<evidence type="ECO:0000256" key="6">
    <source>
        <dbReference type="ARBA" id="ARBA00022723"/>
    </source>
</evidence>
<feature type="binding site" description="axial binding residue" evidence="12">
    <location>
        <position position="374"/>
    </location>
    <ligand>
        <name>heme</name>
        <dbReference type="ChEBI" id="CHEBI:30413"/>
    </ligand>
    <ligandPart>
        <name>Fe</name>
        <dbReference type="ChEBI" id="CHEBI:18248"/>
    </ligandPart>
</feature>
<keyword evidence="5" id="KW-0812">Transmembrane</keyword>
<evidence type="ECO:0000256" key="10">
    <source>
        <dbReference type="ARBA" id="ARBA00023033"/>
    </source>
</evidence>
<dbReference type="GO" id="GO:0005506">
    <property type="term" value="F:iron ion binding"/>
    <property type="evidence" value="ECO:0007669"/>
    <property type="project" value="InterPro"/>
</dbReference>
<dbReference type="EMBL" id="KV015577">
    <property type="protein sequence ID" value="KZV20709.1"/>
    <property type="molecule type" value="Genomic_DNA"/>
</dbReference>
<evidence type="ECO:0000256" key="4">
    <source>
        <dbReference type="ARBA" id="ARBA00022617"/>
    </source>
</evidence>
<evidence type="ECO:0000256" key="12">
    <source>
        <dbReference type="PIRSR" id="PIRSR602401-1"/>
    </source>
</evidence>
<evidence type="ECO:0000256" key="11">
    <source>
        <dbReference type="ARBA" id="ARBA00023136"/>
    </source>
</evidence>
<dbReference type="InterPro" id="IPR017972">
    <property type="entry name" value="Cyt_P450_CS"/>
</dbReference>
<dbReference type="GO" id="GO:0004497">
    <property type="term" value="F:monooxygenase activity"/>
    <property type="evidence" value="ECO:0007669"/>
    <property type="project" value="UniProtKB-KW"/>
</dbReference>
<dbReference type="SUPFAM" id="SSF48264">
    <property type="entry name" value="Cytochrome P450"/>
    <property type="match status" value="1"/>
</dbReference>
<dbReference type="PANTHER" id="PTHR47955:SF22">
    <property type="entry name" value="CYTOCHROME P450 83B1-LIKE"/>
    <property type="match status" value="1"/>
</dbReference>
<keyword evidence="4 12" id="KW-0349">Heme</keyword>
<evidence type="ECO:0000313" key="14">
    <source>
        <dbReference type="EMBL" id="KZV20709.1"/>
    </source>
</evidence>
<keyword evidence="9 12" id="KW-0408">Iron</keyword>
<dbReference type="PRINTS" id="PR00463">
    <property type="entry name" value="EP450I"/>
</dbReference>
<dbReference type="PRINTS" id="PR00385">
    <property type="entry name" value="P450"/>
</dbReference>
<dbReference type="InterPro" id="IPR036396">
    <property type="entry name" value="Cyt_P450_sf"/>
</dbReference>
<reference evidence="14 15" key="1">
    <citation type="journal article" date="2015" name="Proc. Natl. Acad. Sci. U.S.A.">
        <title>The resurrection genome of Boea hygrometrica: A blueprint for survival of dehydration.</title>
        <authorList>
            <person name="Xiao L."/>
            <person name="Yang G."/>
            <person name="Zhang L."/>
            <person name="Yang X."/>
            <person name="Zhao S."/>
            <person name="Ji Z."/>
            <person name="Zhou Q."/>
            <person name="Hu M."/>
            <person name="Wang Y."/>
            <person name="Chen M."/>
            <person name="Xu Y."/>
            <person name="Jin H."/>
            <person name="Xiao X."/>
            <person name="Hu G."/>
            <person name="Bao F."/>
            <person name="Hu Y."/>
            <person name="Wan P."/>
            <person name="Li L."/>
            <person name="Deng X."/>
            <person name="Kuang T."/>
            <person name="Xiang C."/>
            <person name="Zhu J.K."/>
            <person name="Oliver M.J."/>
            <person name="He Y."/>
        </authorList>
    </citation>
    <scope>NUCLEOTIDE SEQUENCE [LARGE SCALE GENOMIC DNA]</scope>
    <source>
        <strain evidence="15">cv. XS01</strain>
    </source>
</reference>
<evidence type="ECO:0000256" key="7">
    <source>
        <dbReference type="ARBA" id="ARBA00022989"/>
    </source>
</evidence>
<comment type="cofactor">
    <cofactor evidence="1 12">
        <name>heme</name>
        <dbReference type="ChEBI" id="CHEBI:30413"/>
    </cofactor>
</comment>
<dbReference type="GO" id="GO:0016705">
    <property type="term" value="F:oxidoreductase activity, acting on paired donors, with incorporation or reduction of molecular oxygen"/>
    <property type="evidence" value="ECO:0007669"/>
    <property type="project" value="InterPro"/>
</dbReference>
<accession>A0A2Z7ANA3</accession>
<evidence type="ECO:0000256" key="2">
    <source>
        <dbReference type="ARBA" id="ARBA00004167"/>
    </source>
</evidence>
<organism evidence="14 15">
    <name type="scientific">Dorcoceras hygrometricum</name>
    <dbReference type="NCBI Taxonomy" id="472368"/>
    <lineage>
        <taxon>Eukaryota</taxon>
        <taxon>Viridiplantae</taxon>
        <taxon>Streptophyta</taxon>
        <taxon>Embryophyta</taxon>
        <taxon>Tracheophyta</taxon>
        <taxon>Spermatophyta</taxon>
        <taxon>Magnoliopsida</taxon>
        <taxon>eudicotyledons</taxon>
        <taxon>Gunneridae</taxon>
        <taxon>Pentapetalae</taxon>
        <taxon>asterids</taxon>
        <taxon>lamiids</taxon>
        <taxon>Lamiales</taxon>
        <taxon>Gesneriaceae</taxon>
        <taxon>Didymocarpoideae</taxon>
        <taxon>Trichosporeae</taxon>
        <taxon>Loxocarpinae</taxon>
        <taxon>Dorcoceras</taxon>
    </lineage>
</organism>
<dbReference type="OrthoDB" id="899471at2759"/>
<gene>
    <name evidence="14" type="ORF">F511_09238</name>
</gene>
<evidence type="ECO:0000256" key="5">
    <source>
        <dbReference type="ARBA" id="ARBA00022692"/>
    </source>
</evidence>
<dbReference type="PROSITE" id="PS00086">
    <property type="entry name" value="CYTOCHROME_P450"/>
    <property type="match status" value="1"/>
</dbReference>
<keyword evidence="6 12" id="KW-0479">Metal-binding</keyword>
<dbReference type="PANTHER" id="PTHR47955">
    <property type="entry name" value="CYTOCHROME P450 FAMILY 71 PROTEIN"/>
    <property type="match status" value="1"/>
</dbReference>
<evidence type="ECO:0000256" key="1">
    <source>
        <dbReference type="ARBA" id="ARBA00001971"/>
    </source>
</evidence>
<comment type="similarity">
    <text evidence="3 13">Belongs to the cytochrome P450 family.</text>
</comment>
<dbReference type="CDD" id="cd11072">
    <property type="entry name" value="CYP71-like"/>
    <property type="match status" value="1"/>
</dbReference>
<keyword evidence="11" id="KW-0472">Membrane</keyword>
<evidence type="ECO:0000256" key="8">
    <source>
        <dbReference type="ARBA" id="ARBA00023002"/>
    </source>
</evidence>
<protein>
    <recommendedName>
        <fullName evidence="16">Cytochrome P450 71A1-like</fullName>
    </recommendedName>
</protein>
<evidence type="ECO:0000256" key="3">
    <source>
        <dbReference type="ARBA" id="ARBA00010617"/>
    </source>
</evidence>
<dbReference type="AlphaFoldDB" id="A0A2Z7ANA3"/>
<dbReference type="Pfam" id="PF00067">
    <property type="entry name" value="p450"/>
    <property type="match status" value="1"/>
</dbReference>
<sequence length="432" mass="48856">MSMKLGNVPVIVVSSAKIAKEMFTIHDIAISDRPGLTGQQKLSYNGKDIAFSTYSDYWREIRKISVLHLFNVKQVNSFAPIRRDEVFHMIQEISNISDKFEPINLSETLLSLSSSIICRAAFGKSYRETSSVRGTFDELVHEAQAILAGFFWADYFPMLGWMDKVTGMASRLEKCFQKLDAFYQELIDEHMSPNRPKSMEGDILDILIKFKEGSTNSIGISWENIKAILMNIFVGGTDASSAVVTWAMTALLKTPDAMRRVQLEIRSLLGKKPFVDEDDIQKLPYFKAVIKEAMRFYPPIPLIAPRVATKLCFIDGYEIQPRTQIFFNFWSIARDPEYWKNPNEFLPDRFLDSKIDYRGQDFGLIPFGSGRRACPGISLGVATVELALANLLYAFDWGLPDGITGEHVETDSSPGITMHKKNALCLMAKSYI</sequence>